<dbReference type="EMBL" id="JAAAIP010000057">
    <property type="protein sequence ID" value="KAG0327403.1"/>
    <property type="molecule type" value="Genomic_DNA"/>
</dbReference>
<keyword evidence="2" id="KW-1185">Reference proteome</keyword>
<accession>A0A9P6UZH4</accession>
<comment type="caution">
    <text evidence="1">The sequence shown here is derived from an EMBL/GenBank/DDBJ whole genome shotgun (WGS) entry which is preliminary data.</text>
</comment>
<sequence>MSSRLELVKADISDSNRKISPYCLVIPLHCKSQKKYTPAGHLQQYLFHYQDYCVENALFPADSGFAPPSIIIRYNDQVTPQIRDIMEQNAINTTALQIIQGGRCASQCIDDLSDQHVPLRLRVATTWQ</sequence>
<evidence type="ECO:0000313" key="1">
    <source>
        <dbReference type="EMBL" id="KAG0327403.1"/>
    </source>
</evidence>
<protein>
    <submittedName>
        <fullName evidence="1">Uncharacterized protein</fullName>
    </submittedName>
</protein>
<reference evidence="1" key="1">
    <citation type="journal article" date="2020" name="Fungal Divers.">
        <title>Resolving the Mortierellaceae phylogeny through synthesis of multi-gene phylogenetics and phylogenomics.</title>
        <authorList>
            <person name="Vandepol N."/>
            <person name="Liber J."/>
            <person name="Desiro A."/>
            <person name="Na H."/>
            <person name="Kennedy M."/>
            <person name="Barry K."/>
            <person name="Grigoriev I.V."/>
            <person name="Miller A.N."/>
            <person name="O'Donnell K."/>
            <person name="Stajich J.E."/>
            <person name="Bonito G."/>
        </authorList>
    </citation>
    <scope>NUCLEOTIDE SEQUENCE</scope>
    <source>
        <strain evidence="1">REB-010B</strain>
    </source>
</reference>
<organism evidence="1 2">
    <name type="scientific">Dissophora globulifera</name>
    <dbReference type="NCBI Taxonomy" id="979702"/>
    <lineage>
        <taxon>Eukaryota</taxon>
        <taxon>Fungi</taxon>
        <taxon>Fungi incertae sedis</taxon>
        <taxon>Mucoromycota</taxon>
        <taxon>Mortierellomycotina</taxon>
        <taxon>Mortierellomycetes</taxon>
        <taxon>Mortierellales</taxon>
        <taxon>Mortierellaceae</taxon>
        <taxon>Dissophora</taxon>
    </lineage>
</organism>
<dbReference type="AlphaFoldDB" id="A0A9P6UZH4"/>
<gene>
    <name evidence="1" type="ORF">BGZ99_007733</name>
</gene>
<dbReference type="Proteomes" id="UP000738325">
    <property type="component" value="Unassembled WGS sequence"/>
</dbReference>
<proteinExistence type="predicted"/>
<evidence type="ECO:0000313" key="2">
    <source>
        <dbReference type="Proteomes" id="UP000738325"/>
    </source>
</evidence>
<name>A0A9P6UZH4_9FUNG</name>